<protein>
    <submittedName>
        <fullName evidence="3">Uncharacterized protein</fullName>
    </submittedName>
</protein>
<dbReference type="EMBL" id="CP096660">
    <property type="protein sequence ID" value="UPV76625.1"/>
    <property type="molecule type" value="Genomic_DNA"/>
</dbReference>
<accession>A0A8U0HZU2</accession>
<feature type="compositionally biased region" description="Polar residues" evidence="2">
    <location>
        <begin position="79"/>
        <end position="103"/>
    </location>
</feature>
<evidence type="ECO:0000313" key="3">
    <source>
        <dbReference type="EMBL" id="UPV76625.1"/>
    </source>
</evidence>
<evidence type="ECO:0000256" key="1">
    <source>
        <dbReference type="SAM" id="Coils"/>
    </source>
</evidence>
<dbReference type="GeneID" id="72187336"/>
<dbReference type="Gene3D" id="1.20.5.340">
    <property type="match status" value="1"/>
</dbReference>
<reference evidence="3 4" key="1">
    <citation type="submission" date="2022-04" db="EMBL/GenBank/DDBJ databases">
        <title>Diverse halophilic archaea isolated from saline environments.</title>
        <authorList>
            <person name="Cui H.-L."/>
        </authorList>
    </citation>
    <scope>NUCLEOTIDE SEQUENCE [LARGE SCALE GENOMIC DNA]</scope>
    <source>
        <strain evidence="3 4">XZYJT49</strain>
        <plasmid evidence="3 4">unnamed1</plasmid>
    </source>
</reference>
<keyword evidence="1" id="KW-0175">Coiled coil</keyword>
<gene>
    <name evidence="3" type="ORF">M0R89_19015</name>
</gene>
<name>A0A8U0HZU2_9EURY</name>
<feature type="compositionally biased region" description="Low complexity" evidence="2">
    <location>
        <begin position="171"/>
        <end position="188"/>
    </location>
</feature>
<dbReference type="AlphaFoldDB" id="A0A8U0HZU2"/>
<keyword evidence="3" id="KW-0614">Plasmid</keyword>
<feature type="region of interest" description="Disordered" evidence="2">
    <location>
        <begin position="57"/>
        <end position="110"/>
    </location>
</feature>
<geneLocation type="plasmid" evidence="3 4">
    <name>unnamed1</name>
</geneLocation>
<feature type="region of interest" description="Disordered" evidence="2">
    <location>
        <begin position="168"/>
        <end position="189"/>
    </location>
</feature>
<proteinExistence type="predicted"/>
<dbReference type="RefSeq" id="WP_248652658.1">
    <property type="nucleotide sequence ID" value="NZ_CP096660.1"/>
</dbReference>
<evidence type="ECO:0000313" key="4">
    <source>
        <dbReference type="Proteomes" id="UP000830729"/>
    </source>
</evidence>
<keyword evidence="4" id="KW-1185">Reference proteome</keyword>
<feature type="coiled-coil region" evidence="1">
    <location>
        <begin position="116"/>
        <end position="150"/>
    </location>
</feature>
<dbReference type="Proteomes" id="UP000830729">
    <property type="component" value="Plasmid unnamed1"/>
</dbReference>
<evidence type="ECO:0000256" key="2">
    <source>
        <dbReference type="SAM" id="MobiDB-lite"/>
    </source>
</evidence>
<organism evidence="3 4">
    <name type="scientific">Halorussus limi</name>
    <dbReference type="NCBI Taxonomy" id="2938695"/>
    <lineage>
        <taxon>Archaea</taxon>
        <taxon>Methanobacteriati</taxon>
        <taxon>Methanobacteriota</taxon>
        <taxon>Stenosarchaea group</taxon>
        <taxon>Halobacteria</taxon>
        <taxon>Halobacteriales</taxon>
        <taxon>Haladaptataceae</taxon>
        <taxon>Halorussus</taxon>
    </lineage>
</organism>
<feature type="compositionally biased region" description="Basic and acidic residues" evidence="2">
    <location>
        <begin position="57"/>
        <end position="69"/>
    </location>
</feature>
<dbReference type="KEGG" id="halx:M0R89_19015"/>
<sequence length="308" mass="34812">MPSEIDSETSVSTMTIAELTEEIRHLYTEVQGLQGDLEDQQATIDRQKTVIEELRSDLQSERQARKQTEQDSTIEEITQESNANAGRTDAYNSHSQEDTTQSFDHPEEDSQYVDRIEELESALTAKDEQISTLENRVEDLEAHQTSHEKRLDALGMGIESANDDIADLEDSVNTGDSSSTTSDQQPTDEWTPIERLATIGEDALDDHVTASDRRAVVLFEHWEEWSTTTPKGQLLKTADSLKSLLSTACDERLAWKQVYRACRRLEQLSQGTVTFFDHDRHGRMLKQHDAFLSKHTSTQRVTASSAHT</sequence>